<evidence type="ECO:0000313" key="2">
    <source>
        <dbReference type="Proteomes" id="UP000326305"/>
    </source>
</evidence>
<reference evidence="1 2" key="1">
    <citation type="submission" date="2019-08" db="EMBL/GenBank/DDBJ databases">
        <authorList>
            <person name="Zhang R."/>
        </authorList>
    </citation>
    <scope>NUCLEOTIDE SEQUENCE [LARGE SCALE GENOMIC DNA]</scope>
</reference>
<dbReference type="RefSeq" id="YP_009998194.1">
    <property type="nucleotide sequence ID" value="NC_052984.1"/>
</dbReference>
<keyword evidence="2" id="KW-1185">Reference proteome</keyword>
<sequence>MDNKYRAAQDDTAIDEYAAALKAKMAAGRALGRGGWYDQDSATEDNIITLFIRCLDKSNPGNLLDLGLLIMMLHIRGTDPARLADGVKYRDRLLGADMKCRVDDLIAELEKDPRLHYRAANVFANAPLAMIQSNLTSQLGALHTLLGRARPEYPCDQE</sequence>
<proteinExistence type="predicted"/>
<organism evidence="1 2">
    <name type="scientific">Aeromonas phage vB_AhyS-A18P4</name>
    <dbReference type="NCBI Taxonomy" id="2608321"/>
    <lineage>
        <taxon>Viruses</taxon>
        <taxon>Duplodnaviria</taxon>
        <taxon>Heunggongvirae</taxon>
        <taxon>Uroviricota</taxon>
        <taxon>Caudoviricetes</taxon>
        <taxon>Casjensviridae</taxon>
        <taxon>Sharonstreetvirus</taxon>
        <taxon>Sharonstreetvirus A18P4</taxon>
    </lineage>
</organism>
<dbReference type="EMBL" id="MN317029">
    <property type="protein sequence ID" value="QFG04429.1"/>
    <property type="molecule type" value="Genomic_DNA"/>
</dbReference>
<name>A0A5J6T263_9CAUD</name>
<dbReference type="GeneID" id="62680776"/>
<evidence type="ECO:0000313" key="1">
    <source>
        <dbReference type="EMBL" id="QFG04429.1"/>
    </source>
</evidence>
<protein>
    <submittedName>
        <fullName evidence="1">Uncharacterized protein</fullName>
    </submittedName>
</protein>
<dbReference type="KEGG" id="vg:62680776"/>
<accession>A0A5J6T263</accession>
<dbReference type="Proteomes" id="UP000326305">
    <property type="component" value="Segment"/>
</dbReference>